<dbReference type="AlphaFoldDB" id="U4R6K3"/>
<evidence type="ECO:0000313" key="3">
    <source>
        <dbReference type="Proteomes" id="UP000016860"/>
    </source>
</evidence>
<sequence>MCSLLCVGAILISSSSTIRAAALNALDNVKMIFVQDDDTGEIVQKPANEAYLRYNIGGNTNLDDTEISKKVGYKISYPKQVGDATFGYKTLAVSFKNVPYDLDTKIYQLMLKSVENDDALCKLSEYTPLRNTLGAYVKVNTDVVIATALAKNIKYHFDKNTTVEHVTIGDIKGMWVKSTAPLYPLKSDIHNLTSYDMTSKPSLEKFWNLIWQVNGINYQFYTHITEEPLSKEKAIEFAKDFMAAQK</sequence>
<feature type="signal peptide" evidence="1">
    <location>
        <begin position="1"/>
        <end position="20"/>
    </location>
</feature>
<evidence type="ECO:0000256" key="1">
    <source>
        <dbReference type="SAM" id="SignalP"/>
    </source>
</evidence>
<protein>
    <submittedName>
        <fullName evidence="2">Uncharacterized protein</fullName>
    </submittedName>
</protein>
<proteinExistence type="predicted"/>
<dbReference type="EMBL" id="ATAY01000006">
    <property type="protein sequence ID" value="EPR14444.1"/>
    <property type="molecule type" value="Genomic_DNA"/>
</dbReference>
<keyword evidence="1" id="KW-0732">Signal</keyword>
<feature type="chain" id="PRO_5004653870" evidence="1">
    <location>
        <begin position="21"/>
        <end position="246"/>
    </location>
</feature>
<accession>U4R6K3</accession>
<dbReference type="PATRIC" id="fig|1330534.3.peg.227"/>
<reference evidence="2 3" key="1">
    <citation type="journal article" date="2013" name="Genome Announc.">
        <title>Draft Genome Sequence of the Cellulolytic Bacterium Clostridium papyrosolvens C7 (ATCC 700395).</title>
        <authorList>
            <person name="Zepeda V."/>
            <person name="Dassa B."/>
            <person name="Borovok I."/>
            <person name="Lamed R."/>
            <person name="Bayer E.A."/>
            <person name="Cate J.H."/>
        </authorList>
    </citation>
    <scope>NUCLEOTIDE SEQUENCE [LARGE SCALE GENOMIC DNA]</scope>
    <source>
        <strain evidence="2 3">C7</strain>
    </source>
</reference>
<dbReference type="OrthoDB" id="1805286at2"/>
<evidence type="ECO:0000313" key="2">
    <source>
        <dbReference type="EMBL" id="EPR14444.1"/>
    </source>
</evidence>
<comment type="caution">
    <text evidence="2">The sequence shown here is derived from an EMBL/GenBank/DDBJ whole genome shotgun (WGS) entry which is preliminary data.</text>
</comment>
<organism evidence="2 3">
    <name type="scientific">Ruminiclostridium papyrosolvens C7</name>
    <dbReference type="NCBI Taxonomy" id="1330534"/>
    <lineage>
        <taxon>Bacteria</taxon>
        <taxon>Bacillati</taxon>
        <taxon>Bacillota</taxon>
        <taxon>Clostridia</taxon>
        <taxon>Eubacteriales</taxon>
        <taxon>Oscillospiraceae</taxon>
        <taxon>Ruminiclostridium</taxon>
    </lineage>
</organism>
<dbReference type="RefSeq" id="WP_020813879.1">
    <property type="nucleotide sequence ID" value="NZ_ATAY01000006.1"/>
</dbReference>
<dbReference type="Proteomes" id="UP000016860">
    <property type="component" value="Unassembled WGS sequence"/>
</dbReference>
<name>U4R6K3_9FIRM</name>
<gene>
    <name evidence="2" type="ORF">L323_01105</name>
</gene>